<name>E4XVJ6_OIKDI</name>
<keyword evidence="13" id="KW-1185">Reference proteome</keyword>
<evidence type="ECO:0000256" key="3">
    <source>
        <dbReference type="ARBA" id="ARBA00022475"/>
    </source>
</evidence>
<dbReference type="EMBL" id="FN653213">
    <property type="protein sequence ID" value="CBY13714.1"/>
    <property type="molecule type" value="Genomic_DNA"/>
</dbReference>
<feature type="transmembrane region" description="Helical" evidence="8">
    <location>
        <begin position="105"/>
        <end position="123"/>
    </location>
</feature>
<evidence type="ECO:0000256" key="6">
    <source>
        <dbReference type="ARBA" id="ARBA00023136"/>
    </source>
</evidence>
<gene>
    <name evidence="12" type="ORF">GSOID_T00005527001</name>
</gene>
<accession>E4XVJ6</accession>
<evidence type="ECO:0000256" key="4">
    <source>
        <dbReference type="ARBA" id="ARBA00022692"/>
    </source>
</evidence>
<evidence type="ECO:0000259" key="9">
    <source>
        <dbReference type="Pfam" id="PF01773"/>
    </source>
</evidence>
<protein>
    <recommendedName>
        <fullName evidence="14">Sodium/nucleoside cotransporter</fullName>
    </recommendedName>
</protein>
<organism evidence="12">
    <name type="scientific">Oikopleura dioica</name>
    <name type="common">Tunicate</name>
    <dbReference type="NCBI Taxonomy" id="34765"/>
    <lineage>
        <taxon>Eukaryota</taxon>
        <taxon>Metazoa</taxon>
        <taxon>Chordata</taxon>
        <taxon>Tunicata</taxon>
        <taxon>Appendicularia</taxon>
        <taxon>Copelata</taxon>
        <taxon>Oikopleuridae</taxon>
        <taxon>Oikopleura</taxon>
    </lineage>
</organism>
<evidence type="ECO:0000313" key="12">
    <source>
        <dbReference type="EMBL" id="CBY13714.1"/>
    </source>
</evidence>
<reference evidence="12" key="1">
    <citation type="journal article" date="2010" name="Science">
        <title>Plasticity of animal genome architecture unmasked by rapid evolution of a pelagic tunicate.</title>
        <authorList>
            <person name="Denoeud F."/>
            <person name="Henriet S."/>
            <person name="Mungpakdee S."/>
            <person name="Aury J.M."/>
            <person name="Da Silva C."/>
            <person name="Brinkmann H."/>
            <person name="Mikhaleva J."/>
            <person name="Olsen L.C."/>
            <person name="Jubin C."/>
            <person name="Canestro C."/>
            <person name="Bouquet J.M."/>
            <person name="Danks G."/>
            <person name="Poulain J."/>
            <person name="Campsteijn C."/>
            <person name="Adamski M."/>
            <person name="Cross I."/>
            <person name="Yadetie F."/>
            <person name="Muffato M."/>
            <person name="Louis A."/>
            <person name="Butcher S."/>
            <person name="Tsagkogeorga G."/>
            <person name="Konrad A."/>
            <person name="Singh S."/>
            <person name="Jensen M.F."/>
            <person name="Cong E.H."/>
            <person name="Eikeseth-Otteraa H."/>
            <person name="Noel B."/>
            <person name="Anthouard V."/>
            <person name="Porcel B.M."/>
            <person name="Kachouri-Lafond R."/>
            <person name="Nishino A."/>
            <person name="Ugolini M."/>
            <person name="Chourrout P."/>
            <person name="Nishida H."/>
            <person name="Aasland R."/>
            <person name="Huzurbazar S."/>
            <person name="Westhof E."/>
            <person name="Delsuc F."/>
            <person name="Lehrach H."/>
            <person name="Reinhardt R."/>
            <person name="Weissenbach J."/>
            <person name="Roy S.W."/>
            <person name="Artiguenave F."/>
            <person name="Postlethwait J.H."/>
            <person name="Manak J.R."/>
            <person name="Thompson E.M."/>
            <person name="Jaillon O."/>
            <person name="Du Pasquier L."/>
            <person name="Boudinot P."/>
            <person name="Liberles D.A."/>
            <person name="Volff J.N."/>
            <person name="Philippe H."/>
            <person name="Lenhard B."/>
            <person name="Roest Crollius H."/>
            <person name="Wincker P."/>
            <person name="Chourrout D."/>
        </authorList>
    </citation>
    <scope>NUCLEOTIDE SEQUENCE [LARGE SCALE GENOMIC DNA]</scope>
</reference>
<sequence length="605" mass="66595">MEGEANQAYVTSFDEVENQPQRENRENKEQEEEDMDAFEFNLITDYQNVERAHKNLIFYLVMPFLKLAILISNHARLFKIGVMLILIAGFIIYTGFALSINLSEALIPLVLGCLTLVYDIFFSEDKIKEKNLIACAGILVYAFFCILLSRAPHKINFRTVLWAFGIQIVFGIFVLRTTAGFLAFDWLSNQIQKFLDYSQCGSLAVFGNSEGDISSFAFSALPTVIYFSMVIAVLYYTGIMPYFIKKISWIMETTCDVSGPEAIVCVGNIFVGQTESPLLIKPFIKNLTQSELFVVMVSGLASIAGSVFGLFVNMGIDSTALLTACVMSAPGSLAIAKMVYPELQKSKFRGKGNKSEEKQEQTANNALEAASAGIIDSIPLVAAIAAMLIGFQSLTFWLNDAVHWMGESVGFDNWSFDILLSYIFYPFTLLMGLEMSEVFSVALMVGQKTFFTEIVAYTTLQEKIANREKFLPKCDCEGNVMWLSERSEILTTYALSGFANFASIGIVIGGLSGMAPQRRGMLSKLGMLALITATISCMERACVASILYAEGDNAFLWGTQNLRGCDFVDNNIGSGCAVSCNGVLINSTESCEVYGPAGGQRSCFD</sequence>
<dbReference type="InterPro" id="IPR002668">
    <property type="entry name" value="CNT_N_dom"/>
</dbReference>
<feature type="region of interest" description="Disordered" evidence="7">
    <location>
        <begin position="1"/>
        <end position="33"/>
    </location>
</feature>
<feature type="transmembrane region" description="Helical" evidence="8">
    <location>
        <begin position="56"/>
        <end position="74"/>
    </location>
</feature>
<dbReference type="InterPro" id="IPR008276">
    <property type="entry name" value="C_nuclsd_transpt"/>
</dbReference>
<evidence type="ECO:0000259" key="11">
    <source>
        <dbReference type="Pfam" id="PF07670"/>
    </source>
</evidence>
<evidence type="ECO:0008006" key="14">
    <source>
        <dbReference type="Google" id="ProtNLM"/>
    </source>
</evidence>
<feature type="domain" description="Nucleoside transporter/FeoB GTPase Gate" evidence="11">
    <location>
        <begin position="218"/>
        <end position="314"/>
    </location>
</feature>
<evidence type="ECO:0000259" key="10">
    <source>
        <dbReference type="Pfam" id="PF07662"/>
    </source>
</evidence>
<keyword evidence="5 8" id="KW-1133">Transmembrane helix</keyword>
<feature type="transmembrane region" description="Helical" evidence="8">
    <location>
        <begin position="129"/>
        <end position="148"/>
    </location>
</feature>
<dbReference type="OrthoDB" id="6075923at2759"/>
<dbReference type="Pfam" id="PF01773">
    <property type="entry name" value="Nucleos_tra2_N"/>
    <property type="match status" value="1"/>
</dbReference>
<dbReference type="Pfam" id="PF07670">
    <property type="entry name" value="Gate"/>
    <property type="match status" value="1"/>
</dbReference>
<feature type="transmembrane region" description="Helical" evidence="8">
    <location>
        <begin position="292"/>
        <end position="314"/>
    </location>
</feature>
<evidence type="ECO:0000256" key="7">
    <source>
        <dbReference type="SAM" id="MobiDB-lite"/>
    </source>
</evidence>
<comment type="subcellular location">
    <subcellularLocation>
        <location evidence="1">Cell membrane</location>
        <topology evidence="1">Multi-pass membrane protein</topology>
    </subcellularLocation>
</comment>
<dbReference type="PANTHER" id="PTHR10590">
    <property type="entry name" value="SODIUM/NUCLEOSIDE COTRANSPORTER"/>
    <property type="match status" value="1"/>
</dbReference>
<evidence type="ECO:0000256" key="8">
    <source>
        <dbReference type="SAM" id="Phobius"/>
    </source>
</evidence>
<feature type="transmembrane region" description="Helical" evidence="8">
    <location>
        <begin position="160"/>
        <end position="184"/>
    </location>
</feature>
<feature type="transmembrane region" description="Helical" evidence="8">
    <location>
        <begin position="378"/>
        <end position="398"/>
    </location>
</feature>
<feature type="transmembrane region" description="Helical" evidence="8">
    <location>
        <begin position="490"/>
        <end position="515"/>
    </location>
</feature>
<feature type="transmembrane region" description="Helical" evidence="8">
    <location>
        <begin position="80"/>
        <end position="98"/>
    </location>
</feature>
<feature type="transmembrane region" description="Helical" evidence="8">
    <location>
        <begin position="418"/>
        <end position="445"/>
    </location>
</feature>
<feature type="domain" description="Concentrative nucleoside transporter C-terminal" evidence="10">
    <location>
        <begin position="321"/>
        <end position="544"/>
    </location>
</feature>
<proteinExistence type="inferred from homology"/>
<dbReference type="AlphaFoldDB" id="E4XVJ6"/>
<keyword evidence="3" id="KW-1003">Cell membrane</keyword>
<dbReference type="PANTHER" id="PTHR10590:SF4">
    <property type="entry name" value="SOLUTE CARRIER FAMILY 28 MEMBER 3"/>
    <property type="match status" value="1"/>
</dbReference>
<dbReference type="InterPro" id="IPR011642">
    <property type="entry name" value="Gate_dom"/>
</dbReference>
<dbReference type="Proteomes" id="UP000001307">
    <property type="component" value="Unassembled WGS sequence"/>
</dbReference>
<feature type="transmembrane region" description="Helical" evidence="8">
    <location>
        <begin position="320"/>
        <end position="340"/>
    </location>
</feature>
<evidence type="ECO:0000256" key="1">
    <source>
        <dbReference type="ARBA" id="ARBA00004651"/>
    </source>
</evidence>
<keyword evidence="4 8" id="KW-0812">Transmembrane</keyword>
<evidence type="ECO:0000256" key="5">
    <source>
        <dbReference type="ARBA" id="ARBA00022989"/>
    </source>
</evidence>
<keyword evidence="6 8" id="KW-0472">Membrane</keyword>
<dbReference type="GO" id="GO:0005886">
    <property type="term" value="C:plasma membrane"/>
    <property type="evidence" value="ECO:0007669"/>
    <property type="project" value="UniProtKB-SubCell"/>
</dbReference>
<dbReference type="Pfam" id="PF07662">
    <property type="entry name" value="Nucleos_tra2_C"/>
    <property type="match status" value="1"/>
</dbReference>
<feature type="transmembrane region" description="Helical" evidence="8">
    <location>
        <begin position="224"/>
        <end position="244"/>
    </location>
</feature>
<feature type="domain" description="Concentrative nucleoside transporter N-terminal" evidence="9">
    <location>
        <begin position="136"/>
        <end position="208"/>
    </location>
</feature>
<comment type="similarity">
    <text evidence="2">Belongs to the concentrative nucleoside transporter (CNT) (TC 2.A.41) family.</text>
</comment>
<dbReference type="InParanoid" id="E4XVJ6"/>
<evidence type="ECO:0000313" key="13">
    <source>
        <dbReference type="Proteomes" id="UP000001307"/>
    </source>
</evidence>
<dbReference type="InterPro" id="IPR011657">
    <property type="entry name" value="CNT_C_dom"/>
</dbReference>
<dbReference type="GO" id="GO:0005415">
    <property type="term" value="F:nucleoside:sodium symporter activity"/>
    <property type="evidence" value="ECO:0007669"/>
    <property type="project" value="TreeGrafter"/>
</dbReference>
<evidence type="ECO:0000256" key="2">
    <source>
        <dbReference type="ARBA" id="ARBA00009033"/>
    </source>
</evidence>